<sequence length="577" mass="66413">MGPTSVGLTQRGSHSHLPHFHQEERFLLQMNGIENQVWSCKNVQHQFSKMTSLSAGWLYQDRSLKGGFIPTDGSVFGKSCFQQFQTSFLGSFTRRKIGLNNYSFGRRTSTLLSIKCEKEEHMKKISVERAPYHVYYDSTSQQLEPASGARAAIPGPEYWPEGTASLVRANRAPAPTGKSEGKPSYGRKPGSRRKKYKEPVAASGSSEQSVVSDDQPAFEDSDEVSEEPKDASSEYVIYQTEPVEENYSPYELDKKIGRPHPFINPEVKKPIENTLSSEELWWNWRKPDKEQWSRWQRRFPDVDTVFAKAMAETGQIKLHGDHPTQTEAALARARRHVLKEERLKAEQEKLEKIGPIAYYSEWVKAWKKDTSREAVQKHFEETGEDENMQLIKMFQHQTAAEFRIMMGTDVRIRRDPLAMRMREDLIKEIWGGDPVYPTVNYIQDPNKVIDYRGPDFHEPTPNMLSYLMEHGKMISREELNKILAKERTEELEMTDMDEAMAQAVDIGENDDEGEDSDADGEDEAEEKITRNWSVLKSTPKLDKSKEKKKRDNMTVEEAIDDSENLTDFLLDFEEDDE</sequence>
<comment type="caution">
    <text evidence="1">The sequence shown here is derived from an EMBL/GenBank/DDBJ whole genome shotgun (WGS) entry which is preliminary data.</text>
</comment>
<organism evidence="1 2">
    <name type="scientific">Persea americana</name>
    <name type="common">Avocado</name>
    <dbReference type="NCBI Taxonomy" id="3435"/>
    <lineage>
        <taxon>Eukaryota</taxon>
        <taxon>Viridiplantae</taxon>
        <taxon>Streptophyta</taxon>
        <taxon>Embryophyta</taxon>
        <taxon>Tracheophyta</taxon>
        <taxon>Spermatophyta</taxon>
        <taxon>Magnoliopsida</taxon>
        <taxon>Magnoliidae</taxon>
        <taxon>Laurales</taxon>
        <taxon>Lauraceae</taxon>
        <taxon>Persea</taxon>
    </lineage>
</organism>
<name>A0ACC2M923_PERAE</name>
<gene>
    <name evidence="1" type="ORF">MRB53_018849</name>
</gene>
<accession>A0ACC2M923</accession>
<dbReference type="EMBL" id="CM056813">
    <property type="protein sequence ID" value="KAJ8642155.1"/>
    <property type="molecule type" value="Genomic_DNA"/>
</dbReference>
<dbReference type="Proteomes" id="UP001234297">
    <property type="component" value="Chromosome 5"/>
</dbReference>
<reference evidence="1 2" key="1">
    <citation type="journal article" date="2022" name="Hortic Res">
        <title>A haplotype resolved chromosomal level avocado genome allows analysis of novel avocado genes.</title>
        <authorList>
            <person name="Nath O."/>
            <person name="Fletcher S.J."/>
            <person name="Hayward A."/>
            <person name="Shaw L.M."/>
            <person name="Masouleh A.K."/>
            <person name="Furtado A."/>
            <person name="Henry R.J."/>
            <person name="Mitter N."/>
        </authorList>
    </citation>
    <scope>NUCLEOTIDE SEQUENCE [LARGE SCALE GENOMIC DNA]</scope>
    <source>
        <strain evidence="2">cv. Hass</strain>
    </source>
</reference>
<evidence type="ECO:0000313" key="1">
    <source>
        <dbReference type="EMBL" id="KAJ8642155.1"/>
    </source>
</evidence>
<evidence type="ECO:0000313" key="2">
    <source>
        <dbReference type="Proteomes" id="UP001234297"/>
    </source>
</evidence>
<keyword evidence="2" id="KW-1185">Reference proteome</keyword>
<protein>
    <submittedName>
        <fullName evidence="1">Uncharacterized protein</fullName>
    </submittedName>
</protein>
<proteinExistence type="predicted"/>